<accession>A0A1M5TNL7</accession>
<gene>
    <name evidence="1" type="ORF">SAMN02745207_01405</name>
</gene>
<dbReference type="InterPro" id="IPR012675">
    <property type="entry name" value="Beta-grasp_dom_sf"/>
</dbReference>
<dbReference type="SUPFAM" id="SSF54285">
    <property type="entry name" value="MoaD/ThiS"/>
    <property type="match status" value="1"/>
</dbReference>
<dbReference type="RefSeq" id="WP_073337719.1">
    <property type="nucleotide sequence ID" value="NZ_FQXM01000006.1"/>
</dbReference>
<evidence type="ECO:0000313" key="2">
    <source>
        <dbReference type="Proteomes" id="UP000184447"/>
    </source>
</evidence>
<reference evidence="1 2" key="1">
    <citation type="submission" date="2016-11" db="EMBL/GenBank/DDBJ databases">
        <authorList>
            <person name="Jaros S."/>
            <person name="Januszkiewicz K."/>
            <person name="Wedrychowicz H."/>
        </authorList>
    </citation>
    <scope>NUCLEOTIDE SEQUENCE [LARGE SCALE GENOMIC DNA]</scope>
    <source>
        <strain evidence="1 2">DSM 8605</strain>
    </source>
</reference>
<dbReference type="AlphaFoldDB" id="A0A1M5TNL7"/>
<protein>
    <submittedName>
        <fullName evidence="1">ThiS family protein</fullName>
    </submittedName>
</protein>
<dbReference type="OrthoDB" id="5339935at2"/>
<sequence>MVKIIFLGPLGRFMPEEDENGYWNVEATGKTVEEIINSTKVSESKMNYSVLVNDERKSRDYVLNDGDDVSILPLFCAG</sequence>
<dbReference type="EMBL" id="FQXM01000006">
    <property type="protein sequence ID" value="SHH52279.1"/>
    <property type="molecule type" value="Genomic_DNA"/>
</dbReference>
<dbReference type="STRING" id="1121316.SAMN02745207_01405"/>
<name>A0A1M5TNL7_9CLOT</name>
<dbReference type="Gene3D" id="3.10.20.30">
    <property type="match status" value="1"/>
</dbReference>
<dbReference type="InterPro" id="IPR003749">
    <property type="entry name" value="ThiS/MoaD-like"/>
</dbReference>
<organism evidence="1 2">
    <name type="scientific">Clostridium grantii DSM 8605</name>
    <dbReference type="NCBI Taxonomy" id="1121316"/>
    <lineage>
        <taxon>Bacteria</taxon>
        <taxon>Bacillati</taxon>
        <taxon>Bacillota</taxon>
        <taxon>Clostridia</taxon>
        <taxon>Eubacteriales</taxon>
        <taxon>Clostridiaceae</taxon>
        <taxon>Clostridium</taxon>
    </lineage>
</organism>
<evidence type="ECO:0000313" key="1">
    <source>
        <dbReference type="EMBL" id="SHH52279.1"/>
    </source>
</evidence>
<dbReference type="InterPro" id="IPR016155">
    <property type="entry name" value="Mopterin_synth/thiamin_S_b"/>
</dbReference>
<dbReference type="Pfam" id="PF02597">
    <property type="entry name" value="ThiS"/>
    <property type="match status" value="1"/>
</dbReference>
<keyword evidence="2" id="KW-1185">Reference proteome</keyword>
<proteinExistence type="predicted"/>
<dbReference type="Proteomes" id="UP000184447">
    <property type="component" value="Unassembled WGS sequence"/>
</dbReference>